<feature type="compositionally biased region" description="Basic and acidic residues" evidence="2">
    <location>
        <begin position="28"/>
        <end position="37"/>
    </location>
</feature>
<sequence length="364" mass="41118">MAAEDGGSIWNRRTNEKSAYLASTGARVVDESDRSHGAQDNNSHRHNGHNGHSGHNNNGHHHGYHGPSHHSHGHHGHHGHRRRHYDEGDTVDKVNESGLRVVTPRVGSNILQSSWTVWFLHRGPGMKIQNYLQATKQVATFHTVEEFWDVYTHLRRVDKLPFTSEFQVFRKGVKPMWEDPINSRGGKWVVRFRRPLKDRKTDQSNGPAAAVNGTNTNIHNQCRQQAALNWENLLLAALGNTLVDPGVVEFDEILGVVISVRREEDILSVWTRRSDDEDAQLAVKQAMVKVLGLDEDTKIEYKVHSDSIKTGAEKQALYEQTHAHHGHHNHHRHYQRRDDQPDQSPSVPLAPSAPSAPSVPSEEN</sequence>
<evidence type="ECO:0000256" key="1">
    <source>
        <dbReference type="RuleBase" id="RU004374"/>
    </source>
</evidence>
<feature type="compositionally biased region" description="Basic residues" evidence="2">
    <location>
        <begin position="323"/>
        <end position="335"/>
    </location>
</feature>
<dbReference type="PANTHER" id="PTHR11960:SF18">
    <property type="entry name" value="EUKARYOTIC TRANSLATION INITIATION FACTOR 4E HOMOLOGOUS PROTEIN, ISOFORM B"/>
    <property type="match status" value="1"/>
</dbReference>
<keyword evidence="1" id="KW-0648">Protein biosynthesis</keyword>
<dbReference type="PhylomeDB" id="A0A060T727"/>
<keyword evidence="1" id="KW-0694">RNA-binding</keyword>
<dbReference type="GO" id="GO:0016281">
    <property type="term" value="C:eukaryotic translation initiation factor 4F complex"/>
    <property type="evidence" value="ECO:0007669"/>
    <property type="project" value="TreeGrafter"/>
</dbReference>
<accession>A0A060T727</accession>
<dbReference type="SUPFAM" id="SSF55418">
    <property type="entry name" value="eIF4e-like"/>
    <property type="match status" value="1"/>
</dbReference>
<feature type="compositionally biased region" description="Basic residues" evidence="2">
    <location>
        <begin position="58"/>
        <end position="83"/>
    </location>
</feature>
<evidence type="ECO:0000256" key="2">
    <source>
        <dbReference type="SAM" id="MobiDB-lite"/>
    </source>
</evidence>
<dbReference type="PANTHER" id="PTHR11960">
    <property type="entry name" value="EUKARYOTIC TRANSLATION INITIATION FACTOR 4E RELATED"/>
    <property type="match status" value="1"/>
</dbReference>
<protein>
    <submittedName>
        <fullName evidence="3">ARAD1C25388p</fullName>
    </submittedName>
</protein>
<feature type="compositionally biased region" description="Low complexity" evidence="2">
    <location>
        <begin position="344"/>
        <end position="364"/>
    </location>
</feature>
<evidence type="ECO:0000313" key="3">
    <source>
        <dbReference type="EMBL" id="CDP35001.1"/>
    </source>
</evidence>
<name>A0A060T727_BLAAD</name>
<dbReference type="AlphaFoldDB" id="A0A060T727"/>
<reference evidence="3" key="2">
    <citation type="submission" date="2014-06" db="EMBL/GenBank/DDBJ databases">
        <title>The complete genome of Blastobotrys (Arxula) adeninivorans LS3 - a yeast of biotechnological interest.</title>
        <authorList>
            <person name="Kunze G."/>
            <person name="Gaillardin C."/>
            <person name="Czernicka M."/>
            <person name="Durrens P."/>
            <person name="Martin T."/>
            <person name="Boer E."/>
            <person name="Gabaldon T."/>
            <person name="Cruz J."/>
            <person name="Talla E."/>
            <person name="Marck C."/>
            <person name="Goffeau A."/>
            <person name="Barbe V."/>
            <person name="Baret P."/>
            <person name="Baronian K."/>
            <person name="Beier S."/>
            <person name="Bleykasten C."/>
            <person name="Bode R."/>
            <person name="Casaregola S."/>
            <person name="Despons L."/>
            <person name="Fairhead C."/>
            <person name="Giersberg M."/>
            <person name="Gierski P."/>
            <person name="Hahnel U."/>
            <person name="Hartmann A."/>
            <person name="Jankowska D."/>
            <person name="Jubin C."/>
            <person name="Jung P."/>
            <person name="Lafontaine I."/>
            <person name="Leh-Louis V."/>
            <person name="Lemaire M."/>
            <person name="Marcet-Houben M."/>
            <person name="Mascher M."/>
            <person name="Morel G."/>
            <person name="Richard G.-F."/>
            <person name="Riechen J."/>
            <person name="Sacerdot C."/>
            <person name="Sarkar A."/>
            <person name="Savel G."/>
            <person name="Schacherer J."/>
            <person name="Sherman D."/>
            <person name="Straub M.-L."/>
            <person name="Stein N."/>
            <person name="Thierry A."/>
            <person name="Trautwein-Schult A."/>
            <person name="Westhof E."/>
            <person name="Worch S."/>
            <person name="Dujon B."/>
            <person name="Souciet J.-L."/>
            <person name="Wincker P."/>
            <person name="Scholz U."/>
            <person name="Neuveglise N."/>
        </authorList>
    </citation>
    <scope>NUCLEOTIDE SEQUENCE</scope>
    <source>
        <strain evidence="3">LS3</strain>
    </source>
</reference>
<dbReference type="EMBL" id="HG937693">
    <property type="protein sequence ID" value="CDP35001.1"/>
    <property type="molecule type" value="Genomic_DNA"/>
</dbReference>
<dbReference type="InterPro" id="IPR001040">
    <property type="entry name" value="TIF_eIF_4E"/>
</dbReference>
<feature type="region of interest" description="Disordered" evidence="2">
    <location>
        <begin position="25"/>
        <end position="87"/>
    </location>
</feature>
<feature type="region of interest" description="Disordered" evidence="2">
    <location>
        <begin position="321"/>
        <end position="364"/>
    </location>
</feature>
<dbReference type="Pfam" id="PF01652">
    <property type="entry name" value="IF4E"/>
    <property type="match status" value="1"/>
</dbReference>
<dbReference type="InterPro" id="IPR019770">
    <property type="entry name" value="TIF_eIF_4E_CS"/>
</dbReference>
<organism evidence="3">
    <name type="scientific">Blastobotrys adeninivorans</name>
    <name type="common">Yeast</name>
    <name type="synonym">Arxula adeninivorans</name>
    <dbReference type="NCBI Taxonomy" id="409370"/>
    <lineage>
        <taxon>Eukaryota</taxon>
        <taxon>Fungi</taxon>
        <taxon>Dikarya</taxon>
        <taxon>Ascomycota</taxon>
        <taxon>Saccharomycotina</taxon>
        <taxon>Dipodascomycetes</taxon>
        <taxon>Dipodascales</taxon>
        <taxon>Trichomonascaceae</taxon>
        <taxon>Blastobotrys</taxon>
    </lineage>
</organism>
<reference evidence="3" key="1">
    <citation type="submission" date="2014-02" db="EMBL/GenBank/DDBJ databases">
        <authorList>
            <person name="Genoscope - CEA"/>
        </authorList>
    </citation>
    <scope>NUCLEOTIDE SEQUENCE</scope>
    <source>
        <strain evidence="3">LS3</strain>
    </source>
</reference>
<proteinExistence type="inferred from homology"/>
<dbReference type="PROSITE" id="PS00813">
    <property type="entry name" value="IF4E"/>
    <property type="match status" value="1"/>
</dbReference>
<dbReference type="GO" id="GO:0003743">
    <property type="term" value="F:translation initiation factor activity"/>
    <property type="evidence" value="ECO:0007669"/>
    <property type="project" value="UniProtKB-KW"/>
</dbReference>
<keyword evidence="1" id="KW-0396">Initiation factor</keyword>
<dbReference type="GO" id="GO:0000340">
    <property type="term" value="F:RNA 7-methylguanosine cap binding"/>
    <property type="evidence" value="ECO:0007669"/>
    <property type="project" value="TreeGrafter"/>
</dbReference>
<gene>
    <name evidence="3" type="ORF">GNLVRS02_ARAD1C25388g</name>
</gene>
<comment type="similarity">
    <text evidence="1">Belongs to the eukaryotic initiation factor 4E family.</text>
</comment>
<dbReference type="InterPro" id="IPR023398">
    <property type="entry name" value="TIF_eIF4e-like"/>
</dbReference>
<dbReference type="Gene3D" id="3.30.760.10">
    <property type="entry name" value="RNA Cap, Translation Initiation Factor Eif4e"/>
    <property type="match status" value="1"/>
</dbReference>